<name>A0A5C3KQY3_COPMA</name>
<dbReference type="EMBL" id="ML210231">
    <property type="protein sequence ID" value="TFK22852.1"/>
    <property type="molecule type" value="Genomic_DNA"/>
</dbReference>
<proteinExistence type="predicted"/>
<reference evidence="2 3" key="1">
    <citation type="journal article" date="2019" name="Nat. Ecol. Evol.">
        <title>Megaphylogeny resolves global patterns of mushroom evolution.</title>
        <authorList>
            <person name="Varga T."/>
            <person name="Krizsan K."/>
            <person name="Foldi C."/>
            <person name="Dima B."/>
            <person name="Sanchez-Garcia M."/>
            <person name="Sanchez-Ramirez S."/>
            <person name="Szollosi G.J."/>
            <person name="Szarkandi J.G."/>
            <person name="Papp V."/>
            <person name="Albert L."/>
            <person name="Andreopoulos W."/>
            <person name="Angelini C."/>
            <person name="Antonin V."/>
            <person name="Barry K.W."/>
            <person name="Bougher N.L."/>
            <person name="Buchanan P."/>
            <person name="Buyck B."/>
            <person name="Bense V."/>
            <person name="Catcheside P."/>
            <person name="Chovatia M."/>
            <person name="Cooper J."/>
            <person name="Damon W."/>
            <person name="Desjardin D."/>
            <person name="Finy P."/>
            <person name="Geml J."/>
            <person name="Haridas S."/>
            <person name="Hughes K."/>
            <person name="Justo A."/>
            <person name="Karasinski D."/>
            <person name="Kautmanova I."/>
            <person name="Kiss B."/>
            <person name="Kocsube S."/>
            <person name="Kotiranta H."/>
            <person name="LaButti K.M."/>
            <person name="Lechner B.E."/>
            <person name="Liimatainen K."/>
            <person name="Lipzen A."/>
            <person name="Lukacs Z."/>
            <person name="Mihaltcheva S."/>
            <person name="Morgado L.N."/>
            <person name="Niskanen T."/>
            <person name="Noordeloos M.E."/>
            <person name="Ohm R.A."/>
            <person name="Ortiz-Santana B."/>
            <person name="Ovrebo C."/>
            <person name="Racz N."/>
            <person name="Riley R."/>
            <person name="Savchenko A."/>
            <person name="Shiryaev A."/>
            <person name="Soop K."/>
            <person name="Spirin V."/>
            <person name="Szebenyi C."/>
            <person name="Tomsovsky M."/>
            <person name="Tulloss R.E."/>
            <person name="Uehling J."/>
            <person name="Grigoriev I.V."/>
            <person name="Vagvolgyi C."/>
            <person name="Papp T."/>
            <person name="Martin F.M."/>
            <person name="Miettinen O."/>
            <person name="Hibbett D.S."/>
            <person name="Nagy L.G."/>
        </authorList>
    </citation>
    <scope>NUCLEOTIDE SEQUENCE [LARGE SCALE GENOMIC DNA]</scope>
    <source>
        <strain evidence="2 3">CBS 121175</strain>
    </source>
</reference>
<feature type="compositionally biased region" description="Polar residues" evidence="1">
    <location>
        <begin position="77"/>
        <end position="86"/>
    </location>
</feature>
<keyword evidence="3" id="KW-1185">Reference proteome</keyword>
<evidence type="ECO:0000256" key="1">
    <source>
        <dbReference type="SAM" id="MobiDB-lite"/>
    </source>
</evidence>
<sequence>MKTNGSGRTDSWSGARPSTESSFFSFAKTFELPSSEKPCSGENNEAESWIKGDPVILAVRDLGNNVLERKFRLEGMNSNAARNQTKSKMRKSDAPLAAARKGGQNSHGQNNVNRTDQHKTRTFWLSGTLRFRRQKLVGKAKASLDIYDMIAVGTPPGRVQASNPNGWVD</sequence>
<protein>
    <submittedName>
        <fullName evidence="2">Uncharacterized protein</fullName>
    </submittedName>
</protein>
<organism evidence="2 3">
    <name type="scientific">Coprinopsis marcescibilis</name>
    <name type="common">Agaric fungus</name>
    <name type="synonym">Psathyrella marcescibilis</name>
    <dbReference type="NCBI Taxonomy" id="230819"/>
    <lineage>
        <taxon>Eukaryota</taxon>
        <taxon>Fungi</taxon>
        <taxon>Dikarya</taxon>
        <taxon>Basidiomycota</taxon>
        <taxon>Agaricomycotina</taxon>
        <taxon>Agaricomycetes</taxon>
        <taxon>Agaricomycetidae</taxon>
        <taxon>Agaricales</taxon>
        <taxon>Agaricineae</taxon>
        <taxon>Psathyrellaceae</taxon>
        <taxon>Coprinopsis</taxon>
    </lineage>
</organism>
<evidence type="ECO:0000313" key="3">
    <source>
        <dbReference type="Proteomes" id="UP000307440"/>
    </source>
</evidence>
<dbReference type="Proteomes" id="UP000307440">
    <property type="component" value="Unassembled WGS sequence"/>
</dbReference>
<accession>A0A5C3KQY3</accession>
<evidence type="ECO:0000313" key="2">
    <source>
        <dbReference type="EMBL" id="TFK22852.1"/>
    </source>
</evidence>
<gene>
    <name evidence="2" type="ORF">FA15DRAFT_657209</name>
</gene>
<feature type="region of interest" description="Disordered" evidence="1">
    <location>
        <begin position="77"/>
        <end position="119"/>
    </location>
</feature>
<feature type="compositionally biased region" description="Polar residues" evidence="1">
    <location>
        <begin position="103"/>
        <end position="114"/>
    </location>
</feature>
<dbReference type="AlphaFoldDB" id="A0A5C3KQY3"/>